<dbReference type="GO" id="GO:0042941">
    <property type="term" value="P:D-alanine transmembrane transport"/>
    <property type="evidence" value="ECO:0007669"/>
    <property type="project" value="TreeGrafter"/>
</dbReference>
<keyword evidence="2" id="KW-0547">Nucleotide-binding</keyword>
<dbReference type="Pfam" id="PF12399">
    <property type="entry name" value="BCA_ABC_TP_C"/>
    <property type="match status" value="1"/>
</dbReference>
<accession>A0A947CWV0</accession>
<dbReference type="SUPFAM" id="SSF52540">
    <property type="entry name" value="P-loop containing nucleoside triphosphate hydrolases"/>
    <property type="match status" value="1"/>
</dbReference>
<feature type="domain" description="ABC transporter" evidence="4">
    <location>
        <begin position="4"/>
        <end position="252"/>
    </location>
</feature>
<keyword evidence="3 5" id="KW-0067">ATP-binding</keyword>
<reference evidence="5" key="1">
    <citation type="journal article" date="2021" name="Microbiology">
        <title>Metagenomic Analysis of the Microbial Community in the Underground Coal Fire Area (Kemerovo Region, Russia) Revealed Predominance of Thermophilic Members of the Phyla Deinococcus-thermus, Aquificae, and Firmicutes.</title>
        <authorList>
            <person name="Kadnikov V."/>
            <person name="Mardanov A.V."/>
            <person name="Beletsky A.V."/>
            <person name="Karnachuk O.V."/>
            <person name="Ravin N.V."/>
        </authorList>
    </citation>
    <scope>NUCLEOTIDE SEQUENCE</scope>
    <source>
        <strain evidence="5">RBS10-49</strain>
    </source>
</reference>
<dbReference type="Proteomes" id="UP000748108">
    <property type="component" value="Unassembled WGS sequence"/>
</dbReference>
<dbReference type="PROSITE" id="PS50893">
    <property type="entry name" value="ABC_TRANSPORTER_2"/>
    <property type="match status" value="1"/>
</dbReference>
<dbReference type="GO" id="GO:1903806">
    <property type="term" value="P:L-isoleucine import across plasma membrane"/>
    <property type="evidence" value="ECO:0007669"/>
    <property type="project" value="TreeGrafter"/>
</dbReference>
<dbReference type="Pfam" id="PF00005">
    <property type="entry name" value="ABC_tran"/>
    <property type="match status" value="1"/>
</dbReference>
<dbReference type="FunFam" id="3.40.50.300:FF:000421">
    <property type="entry name" value="Branched-chain amino acid ABC transporter ATP-binding protein"/>
    <property type="match status" value="1"/>
</dbReference>
<evidence type="ECO:0000256" key="3">
    <source>
        <dbReference type="ARBA" id="ARBA00022840"/>
    </source>
</evidence>
<dbReference type="GO" id="GO:0015192">
    <property type="term" value="F:L-phenylalanine transmembrane transporter activity"/>
    <property type="evidence" value="ECO:0007669"/>
    <property type="project" value="TreeGrafter"/>
</dbReference>
<dbReference type="PANTHER" id="PTHR45772:SF7">
    <property type="entry name" value="AMINO ACID ABC TRANSPORTER ATP-BINDING PROTEIN"/>
    <property type="match status" value="1"/>
</dbReference>
<dbReference type="GO" id="GO:1903805">
    <property type="term" value="P:L-valine import across plasma membrane"/>
    <property type="evidence" value="ECO:0007669"/>
    <property type="project" value="TreeGrafter"/>
</dbReference>
<dbReference type="GO" id="GO:0016887">
    <property type="term" value="F:ATP hydrolysis activity"/>
    <property type="evidence" value="ECO:0007669"/>
    <property type="project" value="InterPro"/>
</dbReference>
<dbReference type="InterPro" id="IPR051120">
    <property type="entry name" value="ABC_AA/LPS_Transport"/>
</dbReference>
<protein>
    <submittedName>
        <fullName evidence="5">ABC transporter ATP-binding protein</fullName>
    </submittedName>
</protein>
<dbReference type="AlphaFoldDB" id="A0A947CWV0"/>
<organism evidence="5 6">
    <name type="scientific">Hydrogenibacillus schlegelii</name>
    <name type="common">Bacillus schlegelii</name>
    <dbReference type="NCBI Taxonomy" id="1484"/>
    <lineage>
        <taxon>Bacteria</taxon>
        <taxon>Bacillati</taxon>
        <taxon>Bacillota</taxon>
        <taxon>Bacilli</taxon>
        <taxon>Bacillales</taxon>
        <taxon>Bacillales Family X. Incertae Sedis</taxon>
        <taxon>Hydrogenibacillus</taxon>
    </lineage>
</organism>
<dbReference type="GO" id="GO:0005304">
    <property type="term" value="F:L-valine transmembrane transporter activity"/>
    <property type="evidence" value="ECO:0007669"/>
    <property type="project" value="TreeGrafter"/>
</dbReference>
<comment type="caution">
    <text evidence="5">The sequence shown here is derived from an EMBL/GenBank/DDBJ whole genome shotgun (WGS) entry which is preliminary data.</text>
</comment>
<dbReference type="CDD" id="cd03219">
    <property type="entry name" value="ABC_Mj1267_LivG_branched"/>
    <property type="match status" value="1"/>
</dbReference>
<keyword evidence="1" id="KW-0813">Transport</keyword>
<dbReference type="InterPro" id="IPR032823">
    <property type="entry name" value="BCA_ABC_TP_C"/>
</dbReference>
<dbReference type="GO" id="GO:0015808">
    <property type="term" value="P:L-alanine transport"/>
    <property type="evidence" value="ECO:0007669"/>
    <property type="project" value="TreeGrafter"/>
</dbReference>
<dbReference type="EMBL" id="JAHHQF010000059">
    <property type="protein sequence ID" value="MBT9282479.1"/>
    <property type="molecule type" value="Genomic_DNA"/>
</dbReference>
<name>A0A947CWV0_HYDSH</name>
<dbReference type="SMART" id="SM00382">
    <property type="entry name" value="AAA"/>
    <property type="match status" value="1"/>
</dbReference>
<gene>
    <name evidence="5" type="ORF">KM312_07470</name>
</gene>
<evidence type="ECO:0000259" key="4">
    <source>
        <dbReference type="PROSITE" id="PS50893"/>
    </source>
</evidence>
<evidence type="ECO:0000256" key="1">
    <source>
        <dbReference type="ARBA" id="ARBA00022448"/>
    </source>
</evidence>
<evidence type="ECO:0000313" key="6">
    <source>
        <dbReference type="Proteomes" id="UP000748108"/>
    </source>
</evidence>
<dbReference type="GO" id="GO:0005524">
    <property type="term" value="F:ATP binding"/>
    <property type="evidence" value="ECO:0007669"/>
    <property type="project" value="UniProtKB-KW"/>
</dbReference>
<dbReference type="PANTHER" id="PTHR45772">
    <property type="entry name" value="CONSERVED COMPONENT OF ABC TRANSPORTER FOR NATURAL AMINO ACIDS-RELATED"/>
    <property type="match status" value="1"/>
</dbReference>
<dbReference type="InterPro" id="IPR003439">
    <property type="entry name" value="ABC_transporter-like_ATP-bd"/>
</dbReference>
<dbReference type="InterPro" id="IPR003593">
    <property type="entry name" value="AAA+_ATPase"/>
</dbReference>
<dbReference type="GO" id="GO:0015188">
    <property type="term" value="F:L-isoleucine transmembrane transporter activity"/>
    <property type="evidence" value="ECO:0007669"/>
    <property type="project" value="TreeGrafter"/>
</dbReference>
<dbReference type="GO" id="GO:0005886">
    <property type="term" value="C:plasma membrane"/>
    <property type="evidence" value="ECO:0007669"/>
    <property type="project" value="TreeGrafter"/>
</dbReference>
<dbReference type="InterPro" id="IPR027417">
    <property type="entry name" value="P-loop_NTPase"/>
</dbReference>
<evidence type="ECO:0000313" key="5">
    <source>
        <dbReference type="EMBL" id="MBT9282479.1"/>
    </source>
</evidence>
<sequence>MMLLEVERLSLRFGGLEVIRDLSFAVPAGTIASFIGPNGAGKTSLFNLITGFYRPTAGEIRFAGERITGLPPSAVARRGLARTFQNIRLFKTLSALENVLSALHPRTRSGVFAALFRTPGMRREEAWAREEARRALAFVGLRDVADRTAGTLPYGHRRLLEIARAIALRPKLLLLDEPAAGLNPAEKAALADLIRRIRDELEIGVILIEHDMRLVANVSEHVVALSYGEKIAEGPPADVLRHPKVVEAYLGEEAVG</sequence>
<dbReference type="Gene3D" id="3.40.50.300">
    <property type="entry name" value="P-loop containing nucleotide triphosphate hydrolases"/>
    <property type="match status" value="1"/>
</dbReference>
<evidence type="ECO:0000256" key="2">
    <source>
        <dbReference type="ARBA" id="ARBA00022741"/>
    </source>
</evidence>
<proteinExistence type="predicted"/>